<dbReference type="AlphaFoldDB" id="A0A6J0TCQ7"/>
<comment type="caution">
    <text evidence="3">Lacks conserved residue(s) required for the propagation of feature annotation.</text>
</comment>
<dbReference type="Gene3D" id="3.40.33.10">
    <property type="entry name" value="CAP"/>
    <property type="match status" value="1"/>
</dbReference>
<dbReference type="InterPro" id="IPR014044">
    <property type="entry name" value="CAP_dom"/>
</dbReference>
<keyword evidence="2 3" id="KW-1015">Disulfide bond</keyword>
<accession>A0A6J0TCQ7</accession>
<evidence type="ECO:0000256" key="4">
    <source>
        <dbReference type="SAM" id="SignalP"/>
    </source>
</evidence>
<evidence type="ECO:0000256" key="1">
    <source>
        <dbReference type="ARBA" id="ARBA00009923"/>
    </source>
</evidence>
<dbReference type="RefSeq" id="XP_020646261.1">
    <property type="nucleotide sequence ID" value="XM_020790602.2"/>
</dbReference>
<dbReference type="InterPro" id="IPR003582">
    <property type="entry name" value="ShKT_dom"/>
</dbReference>
<evidence type="ECO:0000256" key="3">
    <source>
        <dbReference type="PROSITE-ProRule" id="PRU01005"/>
    </source>
</evidence>
<dbReference type="InterPro" id="IPR035940">
    <property type="entry name" value="CAP_sf"/>
</dbReference>
<proteinExistence type="inferred from homology"/>
<dbReference type="PROSITE" id="PS51670">
    <property type="entry name" value="SHKT"/>
    <property type="match status" value="1"/>
</dbReference>
<keyword evidence="4" id="KW-0732">Signal</keyword>
<sequence>MFKFISFIFSEMLLQTIFLLLAVMLHQSSVQGYGAIIGKITDTQKSAIVNMHNAIRREVQPPASNMMKMVWSEEAAKNAEKCISKCSPAPSSIEERTVQGTVCGEIALQTNYPPTWANVIDQFSKGSKYFKYGVGKTDPTKDVYGYTQMIWHKSNQVGCATAICPEAENKFFHLCRYCPSGNIVGQLNKPYKEGPPCGECPNNCEDKLCSSSCSYTDVYESCADLLLMYSCSEPFVEQGCAHTCKCRKQRP</sequence>
<dbReference type="InterPro" id="IPR013871">
    <property type="entry name" value="Cysteine_rich_secretory"/>
</dbReference>
<evidence type="ECO:0000313" key="7">
    <source>
        <dbReference type="RefSeq" id="XP_020646261.1"/>
    </source>
</evidence>
<dbReference type="Pfam" id="PF08562">
    <property type="entry name" value="Crisp"/>
    <property type="match status" value="1"/>
</dbReference>
<comment type="similarity">
    <text evidence="1">Belongs to the CRISP family.</text>
</comment>
<dbReference type="KEGG" id="pvt:110077494"/>
<keyword evidence="6" id="KW-1185">Reference proteome</keyword>
<evidence type="ECO:0000259" key="5">
    <source>
        <dbReference type="PROSITE" id="PS51670"/>
    </source>
</evidence>
<dbReference type="GeneID" id="110077494"/>
<dbReference type="PANTHER" id="PTHR10334">
    <property type="entry name" value="CYSTEINE-RICH SECRETORY PROTEIN-RELATED"/>
    <property type="match status" value="1"/>
</dbReference>
<evidence type="ECO:0000256" key="2">
    <source>
        <dbReference type="ARBA" id="ARBA00023157"/>
    </source>
</evidence>
<reference evidence="6" key="1">
    <citation type="submission" date="2025-05" db="UniProtKB">
        <authorList>
            <consortium name="RefSeq"/>
        </authorList>
    </citation>
    <scope>NUCLEOTIDE SEQUENCE [LARGE SCALE GENOMIC DNA]</scope>
</reference>
<dbReference type="InParanoid" id="A0A6J0TCQ7"/>
<dbReference type="Pfam" id="PF00188">
    <property type="entry name" value="CAP"/>
    <property type="match status" value="1"/>
</dbReference>
<dbReference type="PRINTS" id="PR00837">
    <property type="entry name" value="V5TPXLIKE"/>
</dbReference>
<dbReference type="SMART" id="SM00198">
    <property type="entry name" value="SCP"/>
    <property type="match status" value="1"/>
</dbReference>
<dbReference type="InterPro" id="IPR042076">
    <property type="entry name" value="Crisp-like_dom"/>
</dbReference>
<dbReference type="Gene3D" id="1.10.10.740">
    <property type="entry name" value="Crisp domain"/>
    <property type="match status" value="1"/>
</dbReference>
<feature type="disulfide bond" evidence="3">
    <location>
        <begin position="222"/>
        <end position="240"/>
    </location>
</feature>
<name>A0A6J0TCQ7_9SAUR</name>
<dbReference type="OrthoDB" id="9033540at2759"/>
<evidence type="ECO:0000313" key="6">
    <source>
        <dbReference type="Proteomes" id="UP001652642"/>
    </source>
</evidence>
<dbReference type="InterPro" id="IPR001283">
    <property type="entry name" value="CRISP-related"/>
</dbReference>
<dbReference type="SUPFAM" id="SSF57546">
    <property type="entry name" value="Crisp domain-like"/>
    <property type="match status" value="1"/>
</dbReference>
<protein>
    <submittedName>
        <fullName evidence="7">Serotriflin-like</fullName>
    </submittedName>
</protein>
<reference evidence="7" key="2">
    <citation type="submission" date="2025-08" db="UniProtKB">
        <authorList>
            <consortium name="RefSeq"/>
        </authorList>
    </citation>
    <scope>IDENTIFICATION</scope>
</reference>
<dbReference type="Proteomes" id="UP001652642">
    <property type="component" value="Chromosome 1"/>
</dbReference>
<feature type="signal peptide" evidence="4">
    <location>
        <begin position="1"/>
        <end position="32"/>
    </location>
</feature>
<dbReference type="SUPFAM" id="SSF55797">
    <property type="entry name" value="PR-1-like"/>
    <property type="match status" value="1"/>
</dbReference>
<feature type="domain" description="ShKT" evidence="5">
    <location>
        <begin position="213"/>
        <end position="246"/>
    </location>
</feature>
<gene>
    <name evidence="7" type="primary">LOC110077494</name>
</gene>
<organism evidence="6 7">
    <name type="scientific">Pogona vitticeps</name>
    <name type="common">central bearded dragon</name>
    <dbReference type="NCBI Taxonomy" id="103695"/>
    <lineage>
        <taxon>Eukaryota</taxon>
        <taxon>Metazoa</taxon>
        <taxon>Chordata</taxon>
        <taxon>Craniata</taxon>
        <taxon>Vertebrata</taxon>
        <taxon>Euteleostomi</taxon>
        <taxon>Lepidosauria</taxon>
        <taxon>Squamata</taxon>
        <taxon>Bifurcata</taxon>
        <taxon>Unidentata</taxon>
        <taxon>Episquamata</taxon>
        <taxon>Toxicofera</taxon>
        <taxon>Iguania</taxon>
        <taxon>Acrodonta</taxon>
        <taxon>Agamidae</taxon>
        <taxon>Amphibolurinae</taxon>
        <taxon>Pogona</taxon>
    </lineage>
</organism>
<feature type="disulfide bond" evidence="3">
    <location>
        <begin position="231"/>
        <end position="244"/>
    </location>
</feature>
<dbReference type="FunFam" id="3.40.33.10:FF:000005">
    <property type="entry name" value="Cysteine-rich secretory protein 2"/>
    <property type="match status" value="1"/>
</dbReference>
<feature type="chain" id="PRO_5026850704" evidence="4">
    <location>
        <begin position="33"/>
        <end position="251"/>
    </location>
</feature>